<dbReference type="VEuPathDB" id="CryptoDB:GY17_00002210"/>
<name>A0A0S4TC76_CRYHO</name>
<gene>
    <name evidence="2" type="ORF">CHUDEA2_2550</name>
</gene>
<dbReference type="VEuPathDB" id="CryptoDB:Chro.20271"/>
<feature type="chain" id="PRO_5006627579" evidence="1">
    <location>
        <begin position="27"/>
        <end position="1870"/>
    </location>
</feature>
<evidence type="ECO:0000313" key="2">
    <source>
        <dbReference type="EMBL" id="CUV04613.1"/>
    </source>
</evidence>
<keyword evidence="1" id="KW-0732">Signal</keyword>
<proteinExistence type="predicted"/>
<dbReference type="VEuPathDB" id="CryptoDB:ChTU502y2012_366g0185"/>
<dbReference type="VEuPathDB" id="CryptoDB:Chro.20272"/>
<feature type="signal peptide" evidence="1">
    <location>
        <begin position="1"/>
        <end position="26"/>
    </location>
</feature>
<reference evidence="2" key="1">
    <citation type="submission" date="2015-08" db="EMBL/GenBank/DDBJ databases">
        <authorList>
            <person name="Babu N.S."/>
            <person name="Beckwith C.J."/>
            <person name="Beseler K.G."/>
            <person name="Brison A."/>
            <person name="Carone J.V."/>
            <person name="Caskin T.P."/>
            <person name="Diamond M."/>
            <person name="Durham M.E."/>
            <person name="Foxe J.M."/>
            <person name="Go M."/>
            <person name="Henderson B.A."/>
            <person name="Jones I.B."/>
            <person name="McGettigan J.A."/>
            <person name="Micheletti S.J."/>
            <person name="Nasrallah M.E."/>
            <person name="Ortiz D."/>
            <person name="Piller C.R."/>
            <person name="Privatt S.R."/>
            <person name="Schneider S.L."/>
            <person name="Sharp S."/>
            <person name="Smith T.C."/>
            <person name="Stanton J.D."/>
            <person name="Ullery H.E."/>
            <person name="Wilson R.J."/>
            <person name="Serrano M.G."/>
            <person name="Buck G."/>
            <person name="Lee V."/>
            <person name="Wang Y."/>
            <person name="Carvalho R."/>
            <person name="Voegtly L."/>
            <person name="Shi R."/>
            <person name="Duckworth R."/>
            <person name="Johnson A."/>
            <person name="Loviza R."/>
            <person name="Walstead R."/>
            <person name="Shah Z."/>
            <person name="Kiflezghi M."/>
            <person name="Wade K."/>
            <person name="Ball S.L."/>
            <person name="Bradley K.W."/>
            <person name="Asai D.J."/>
            <person name="Bowman C.A."/>
            <person name="Russell D.A."/>
            <person name="Pope W.H."/>
            <person name="Jacobs-Sera D."/>
            <person name="Hendrix R.W."/>
            <person name="Hatfull G.F."/>
        </authorList>
    </citation>
    <scope>NUCLEOTIDE SEQUENCE [LARGE SCALE GENOMIC DNA]</scope>
</reference>
<sequence length="1870" mass="216950">MRKIDCNFILILWILLLTQLIPECTSSSLNSKSEDLKEVNEIDIVQEGSNVVVPTHLIREYGYYILNDNGFSSNSLICEFEDENLQLKYMNFASTLAKVTSKLLLNIKLTNSNQYNIYNQIFSRILHLESEDSGFHYFLGLKNMYEQLKYIKDKEFIFSEKGLESEIKGSIESLSKAIDSLSEKNDQKKSEFCVSLYLFRFKGLRQIMIVIRGLLSLIQTEEISEINTHLDPQFKKVFDLITQNIEHLGMYKSTLLEINIKLEETLLGCLDAIRNLNIPLFGENSQDNQLLDIISKSFGMSFGNDSYKRSASDFGSALDKLAENKMFYRINCELKVSKLKEFVKFQKIKVDNSFNISKRILQGLRNIPINFEIETLRHTIFKEYSNGNVQSDIFVKIANQINKEYLRRLIIFISEFQVQLQERCLSLMQILDFTELKGSFLWWSSYFDFAINKNISKEDKLSEISRILDTAISLFIKIDSFESKIVNLLSLDLFSKLIKDDKIDVKKFNELINKVQKHSKSIMLTNSYYSNYGTFMSNGYMGTENSKLLQDLFQDTNNRHQFEHACKALRDYSDQLFKNEQIRSALNSVDRTVYLGVQKYRRELEKFRVNMSSTNILFTMSIGYNDQYNLIFELIEKLLVGERNFEAYISNYLEMRNCIANLNYDYSQLTGITHVALREDSEKRIFFDPIRNRLLRFRDELMDKFNSLFDERTISSIESVFNTYLNAQIYLSGSLSQMIGSKENPEIPFNKYDFDLLYGSIVRAENLLFKSKGIKPSILPEDKLKERISFLHSIYRSYVQQISNLKDYLTEFNNNIFKESTLSQINPLKFMNLLNFSFDSIKKQLIQMFEHGSLNKNIEREVFEGIETLFLWIKSQEFEKVLDKLDIIYKSESLIELIMNGNSISLSQSFIDTVESMTALDSEPIEIKVEDKMAPWDSHTSASDYPASIPLKKENIKITHLGLDPGCTVAYLDRIENQNKPPESEENSNLHKLYNVVAIHCRISDVLGETISDFLKRRAQVKDSGSVTLPDFVVKQIDKEFYLNYLAVDFSLKYSLKTIRELESTIKQLFIMIPEFNIDYFLNLDKLVISGNTFIIDLNKEFIRTALTSLITYHSGMDFTSSFSFLYKSKVMVLGFPINKNGKLTKIRMVGKYSGFGGETPVSFAIVDDKQFQQDSSSLNKIQKGLFQSAISNYVSIYKNLAPLDSSHRQNREFVWIVNEKSHILYMLLLRSKIGKASLALKELGLIYPVADNAQNEFQISFANVFFNSISRRKSLNNLFYDVIKNKLIILNSSDNMRSYYDIGFSELESDTQLFSNISISQTSILDIPVYESDISQATESYLSDSLPLFCSSRRNYYDNSILLNINENFSYSELLSYRLLINVINPKILLKIRNLPSQYALRKIFNFGKELLLDFEKLRISYNLPIMNINDNIGISTIRENMKLFLKGMIQYTTYSQLERFSLHISPDLFRYKLTIPTTNNKSIVKTKDEVFQLNGITYFIVRYSEETIISGLSTLVEEVLNGRTNIVFLMQGLDLKLLRPGDLPSDSSPQIHLMKRVPIEFIPSERMVRIYASSYDTENLKLVYGIMSLYQGFDLSIVTDNEEYYYFNLLCWDSNNGTSKHCSYIQVFRYLKSNIFEKLKLYQNSLNNNISLSLIAEEGEILSLDFIGLSVISRFAGAVLFKADKYYELFYKSEQYWDLCSFVQEFYKFSTDLPIKAINYDPKIKDIIFKPDFSECPIPEIANLNIYANLPHFIKHNNNPQESGFVFTLYNSIRYQTLSILINYFLSGEKIFIKHEGIEDVSAPESILEILGYFDIRILKDSLISLFLNEISLKRTEVESAKIVSNQIRSIIPNSMVVGINIRNERIF</sequence>
<accession>A0A0S4TC76</accession>
<dbReference type="Proteomes" id="UP000199752">
    <property type="component" value="Chromosome 2"/>
</dbReference>
<evidence type="ECO:0000256" key="1">
    <source>
        <dbReference type="SAM" id="SignalP"/>
    </source>
</evidence>
<dbReference type="VEuPathDB" id="CryptoDB:CHUDEA2_2550"/>
<protein>
    <submittedName>
        <fullName evidence="2">Uncharacterized protein</fullName>
    </submittedName>
</protein>
<organism evidence="2">
    <name type="scientific">Cryptosporidium hominis</name>
    <dbReference type="NCBI Taxonomy" id="237895"/>
    <lineage>
        <taxon>Eukaryota</taxon>
        <taxon>Sar</taxon>
        <taxon>Alveolata</taxon>
        <taxon>Apicomplexa</taxon>
        <taxon>Conoidasida</taxon>
        <taxon>Coccidia</taxon>
        <taxon>Eucoccidiorida</taxon>
        <taxon>Eimeriorina</taxon>
        <taxon>Cryptosporidiidae</taxon>
        <taxon>Cryptosporidium</taxon>
    </lineage>
</organism>
<dbReference type="EMBL" id="LN877948">
    <property type="protein sequence ID" value="CUV04613.1"/>
    <property type="molecule type" value="Genomic_DNA"/>
</dbReference>
<dbReference type="OrthoDB" id="341839at2759"/>